<protein>
    <submittedName>
        <fullName evidence="3">Uncharacterized protein</fullName>
    </submittedName>
</protein>
<keyword evidence="2" id="KW-1133">Transmembrane helix</keyword>
<organism evidence="3 4">
    <name type="scientific">Occultella glacieicola</name>
    <dbReference type="NCBI Taxonomy" id="2518684"/>
    <lineage>
        <taxon>Bacteria</taxon>
        <taxon>Bacillati</taxon>
        <taxon>Actinomycetota</taxon>
        <taxon>Actinomycetes</taxon>
        <taxon>Micrococcales</taxon>
        <taxon>Ruaniaceae</taxon>
        <taxon>Occultella</taxon>
    </lineage>
</organism>
<sequence length="406" mass="42262">MNLEDMLRSEARASAPNPLASRTGELIAGVRRRRRARAAGATMASVATVATIGVIVWQVSGTQRDPVPPAQPVEVCTQTIDDLLPDGVPSVIASVSIAGAAQGPSAVVTTLFENPDDGDLEVPVDSIASYAVDPVTGAIRGYHLAGTSTETVLVPAGNPAEWSAAFDFSACEGDSLADGDYELYQRGSVTDAGAWATDPVEFSVADGVVEATAAPTEEPTEEPSGEPTQDPTDPESEEPSTPVDTLDPAPEFEPMCGDAWAPPSPNTGLELTVEWPEGPFVSGPNSGGSPIAVEPTVRNVSSEQIAHGVYTWTVLVRDGVVVAPEYLGSDDTRDLDLAPDESLGLNAGHSLGDVCAPGWTPSVPLEPLTPGRYEAYVMLMDLDLYQSEGTRNVLAIAPAGTIDVTN</sequence>
<feature type="region of interest" description="Disordered" evidence="1">
    <location>
        <begin position="213"/>
        <end position="271"/>
    </location>
</feature>
<name>A0ABY2DZ66_9MICO</name>
<keyword evidence="4" id="KW-1185">Reference proteome</keyword>
<reference evidence="3 4" key="1">
    <citation type="submission" date="2019-03" db="EMBL/GenBank/DDBJ databases">
        <title>Genomic features of bacteria from cold environments.</title>
        <authorList>
            <person name="Shen L."/>
        </authorList>
    </citation>
    <scope>NUCLEOTIDE SEQUENCE [LARGE SCALE GENOMIC DNA]</scope>
    <source>
        <strain evidence="4">T3246-1</strain>
    </source>
</reference>
<keyword evidence="2" id="KW-0472">Membrane</keyword>
<comment type="caution">
    <text evidence="3">The sequence shown here is derived from an EMBL/GenBank/DDBJ whole genome shotgun (WGS) entry which is preliminary data.</text>
</comment>
<proteinExistence type="predicted"/>
<dbReference type="EMBL" id="SMNA01000013">
    <property type="protein sequence ID" value="TDE89269.1"/>
    <property type="molecule type" value="Genomic_DNA"/>
</dbReference>
<evidence type="ECO:0000256" key="1">
    <source>
        <dbReference type="SAM" id="MobiDB-lite"/>
    </source>
</evidence>
<evidence type="ECO:0000313" key="4">
    <source>
        <dbReference type="Proteomes" id="UP000504882"/>
    </source>
</evidence>
<accession>A0ABY2DZ66</accession>
<dbReference type="Proteomes" id="UP000504882">
    <property type="component" value="Unassembled WGS sequence"/>
</dbReference>
<feature type="transmembrane region" description="Helical" evidence="2">
    <location>
        <begin position="38"/>
        <end position="59"/>
    </location>
</feature>
<gene>
    <name evidence="3" type="ORF">EXU48_21355</name>
</gene>
<evidence type="ECO:0000313" key="3">
    <source>
        <dbReference type="EMBL" id="TDE89269.1"/>
    </source>
</evidence>
<keyword evidence="2" id="KW-0812">Transmembrane</keyword>
<evidence type="ECO:0000256" key="2">
    <source>
        <dbReference type="SAM" id="Phobius"/>
    </source>
</evidence>
<dbReference type="RefSeq" id="WP_133109711.1">
    <property type="nucleotide sequence ID" value="NZ_SMNA01000013.1"/>
</dbReference>